<dbReference type="STRING" id="7574.A0A1S3HHC7"/>
<protein>
    <submittedName>
        <fullName evidence="3">Poly [ADP-ribose] polymerase 4-like</fullName>
    </submittedName>
</protein>
<dbReference type="KEGG" id="lak:106154902"/>
<evidence type="ECO:0000259" key="1">
    <source>
        <dbReference type="Pfam" id="PF26156"/>
    </source>
</evidence>
<dbReference type="Proteomes" id="UP000085678">
    <property type="component" value="Unplaced"/>
</dbReference>
<feature type="domain" description="PARP4 MVP-ID C-terminal" evidence="1">
    <location>
        <begin position="17"/>
        <end position="157"/>
    </location>
</feature>
<dbReference type="InterPro" id="IPR058904">
    <property type="entry name" value="PARP4_MVP-ID"/>
</dbReference>
<dbReference type="PANTHER" id="PTHR46530:SF1">
    <property type="entry name" value="PROTEIN MONO-ADP-RIBOSYLTRANSFERASE PARP4"/>
    <property type="match status" value="1"/>
</dbReference>
<evidence type="ECO:0000313" key="2">
    <source>
        <dbReference type="Proteomes" id="UP000085678"/>
    </source>
</evidence>
<dbReference type="GeneID" id="106154902"/>
<dbReference type="InParanoid" id="A0A1S3HHC7"/>
<proteinExistence type="predicted"/>
<dbReference type="AlphaFoldDB" id="A0A1S3HHC7"/>
<dbReference type="InterPro" id="IPR031273">
    <property type="entry name" value="PARP4"/>
</dbReference>
<gene>
    <name evidence="3" type="primary">LOC106154902</name>
</gene>
<accession>A0A1S3HHC7</accession>
<keyword evidence="2" id="KW-1185">Reference proteome</keyword>
<dbReference type="RefSeq" id="XP_013384906.1">
    <property type="nucleotide sequence ID" value="XM_013529452.1"/>
</dbReference>
<reference evidence="3" key="1">
    <citation type="submission" date="2025-08" db="UniProtKB">
        <authorList>
            <consortium name="RefSeq"/>
        </authorList>
    </citation>
    <scope>IDENTIFICATION</scope>
    <source>
        <tissue evidence="3">Gonads</tissue>
    </source>
</reference>
<dbReference type="PANTHER" id="PTHR46530">
    <property type="entry name" value="PROTEIN MONO-ADP-RIBOSYLTRANSFERASE PARP4"/>
    <property type="match status" value="1"/>
</dbReference>
<dbReference type="Pfam" id="PF26156">
    <property type="entry name" value="PARP4_MVP-ID"/>
    <property type="match status" value="1"/>
</dbReference>
<organism evidence="2 3">
    <name type="scientific">Lingula anatina</name>
    <name type="common">Brachiopod</name>
    <name type="synonym">Lingula unguis</name>
    <dbReference type="NCBI Taxonomy" id="7574"/>
    <lineage>
        <taxon>Eukaryota</taxon>
        <taxon>Metazoa</taxon>
        <taxon>Spiralia</taxon>
        <taxon>Lophotrochozoa</taxon>
        <taxon>Brachiopoda</taxon>
        <taxon>Linguliformea</taxon>
        <taxon>Lingulata</taxon>
        <taxon>Lingulida</taxon>
        <taxon>Linguloidea</taxon>
        <taxon>Lingulidae</taxon>
        <taxon>Lingula</taxon>
    </lineage>
</organism>
<dbReference type="OrthoDB" id="6327564at2759"/>
<dbReference type="GO" id="GO:0005737">
    <property type="term" value="C:cytoplasm"/>
    <property type="evidence" value="ECO:0007669"/>
    <property type="project" value="TreeGrafter"/>
</dbReference>
<sequence length="158" mass="18241">MGICLLKEMKKSDWMQLFKLQNKEYGYWEFSPVLGRLLGISIEYCRSMLADAGVMSLGKKVSQDVYRLLATLLTLTQIVQTVTKSFVSFKEMQATLEETLPDFLKKLSMKDMEQEQVFTGLELAGRYCKNMDKAHPMMYSTLEIGTSWDHVMQKLLDL</sequence>
<name>A0A1S3HHC7_LINAN</name>
<evidence type="ECO:0000313" key="3">
    <source>
        <dbReference type="RefSeq" id="XP_013384906.1"/>
    </source>
</evidence>
<dbReference type="GO" id="GO:0003950">
    <property type="term" value="F:NAD+ poly-ADP-ribosyltransferase activity"/>
    <property type="evidence" value="ECO:0007669"/>
    <property type="project" value="InterPro"/>
</dbReference>